<comment type="similarity">
    <text evidence="1">Belongs to the disease resistance NB-LRR family.</text>
</comment>
<dbReference type="Proteomes" id="UP000479710">
    <property type="component" value="Unassembled WGS sequence"/>
</dbReference>
<dbReference type="InterPro" id="IPR042197">
    <property type="entry name" value="Apaf_helical"/>
</dbReference>
<dbReference type="InterPro" id="IPR058922">
    <property type="entry name" value="WHD_DRP"/>
</dbReference>
<keyword evidence="13" id="KW-1185">Reference proteome</keyword>
<dbReference type="Pfam" id="PF18052">
    <property type="entry name" value="Rx_N"/>
    <property type="match status" value="1"/>
</dbReference>
<dbReference type="PROSITE" id="PS51450">
    <property type="entry name" value="LRR"/>
    <property type="match status" value="1"/>
</dbReference>
<proteinExistence type="inferred from homology"/>
<keyword evidence="5" id="KW-0611">Plant defense</keyword>
<dbReference type="InterPro" id="IPR032675">
    <property type="entry name" value="LRR_dom_sf"/>
</dbReference>
<dbReference type="InterPro" id="IPR041118">
    <property type="entry name" value="Rx_N"/>
</dbReference>
<feature type="domain" description="Disease resistance protein winged helix" evidence="10">
    <location>
        <begin position="411"/>
        <end position="478"/>
    </location>
</feature>
<dbReference type="AlphaFoldDB" id="A0A6G1DP40"/>
<evidence type="ECO:0000259" key="8">
    <source>
        <dbReference type="Pfam" id="PF00931"/>
    </source>
</evidence>
<evidence type="ECO:0000256" key="7">
    <source>
        <dbReference type="SAM" id="Phobius"/>
    </source>
</evidence>
<dbReference type="InterPro" id="IPR036388">
    <property type="entry name" value="WH-like_DNA-bd_sf"/>
</dbReference>
<dbReference type="InterPro" id="IPR003591">
    <property type="entry name" value="Leu-rich_rpt_typical-subtyp"/>
</dbReference>
<dbReference type="Gene3D" id="3.80.10.10">
    <property type="entry name" value="Ribonuclease Inhibitor"/>
    <property type="match status" value="2"/>
</dbReference>
<sequence>MEAAILSGITKEVIASLKTAAINEIAKLVCVKKEIKNLRITFDNIWAQIRGADHIVAQSEATNYRFKQLREYAYEAENIIDLFSIELGKMQESRLQERNASSVCKCCREVGIRYKAANDIQELNKKLERITPTLLQELRREDQTGQNTVAAPQLNEFITIGRNIANECDNLLGLLLQGNQAGQCLFAIVGAVGVGKTTFARKIYQDTRDKFGNRLWVHVSNDSRYLRVWLGERFLGRGETAEQREVLRGYLNDRNSRLLLVIDNMWEENGWNQFLGTDSPRDFCRRGNTVLVTTRHERVARTMGIACCRHIKRLSEDDGWLLLRTTANLRETEATGNIQDVGRRIVQKCSGLPIAVRTIGYHLRGKTREDEWDNVYSDDFVGTYPEIRNQIDASYMKLSYLLKRCFLYCSLYPEGFVIEKQCIMQQWIAEGFFSEAQSQSQEEKAERCYQGLIDRCLLLPEDEAHGVAGAKMLNLFRSFAIYRSQDENYVSDPRNIGGNFKPWRLSVTNGGRVEDIPDDATSLRSLFLFGSQLSERGLGVIYTKLTSLRALDLRDTQVETISSNLERLRQLRYLNLSNTRIRSLPPSIGNLTMLQFLILKNCQFLESLPRRVGRLKKLRSLDISGTPVLNGIQCELLQLTELSCLQGFIPTISAAQNNGHGWKFEELRPLGNLRSLQMLKLDRASVSGDDLGQLNLQEKLHLRDLELWCSSADPQNRNRESEQVVFEALKPAQRLVSLKIANYCGNRFPSWLSNSHLTVLQRLTLDDCLPSRDLPPLGQMMNLKFLAITASDIIPNGGNNNQLRGEPSRDVAFPLLEQLVLGKMESLEPWSVLRETDLPMLRVFHLGGCQRGLISIPSWLQSCRELTSMKIQHAETLQEIANLPSLKELEVDSASMLQTISNICRLEDLKISNCPHLEAVNGVLLLCSVHIELQTAQLPRWLQQQQQQSFKLRRLEITGTEELLNRCSSPFAQFWSIIQDAADHVYGKRLGDDSIYFSYNKSTGSLYTSQRRIERITAHDLRNNTVPPDNWKAWMLNTLYAILMIASCSLFYLVNF</sequence>
<dbReference type="InterPro" id="IPR044974">
    <property type="entry name" value="Disease_R_plants"/>
</dbReference>
<dbReference type="PANTHER" id="PTHR23155:SF687">
    <property type="entry name" value="OS07G0481400 PROTEIN"/>
    <property type="match status" value="1"/>
</dbReference>
<evidence type="ECO:0000256" key="5">
    <source>
        <dbReference type="ARBA" id="ARBA00022821"/>
    </source>
</evidence>
<evidence type="ECO:0000256" key="2">
    <source>
        <dbReference type="ARBA" id="ARBA00022614"/>
    </source>
</evidence>
<feature type="transmembrane region" description="Helical" evidence="7">
    <location>
        <begin position="1034"/>
        <end position="1054"/>
    </location>
</feature>
<dbReference type="Pfam" id="PF00931">
    <property type="entry name" value="NB-ARC"/>
    <property type="match status" value="1"/>
</dbReference>
<accession>A0A6G1DP40</accession>
<protein>
    <recommendedName>
        <fullName evidence="14">AAA+ ATPase domain-containing protein</fullName>
    </recommendedName>
</protein>
<reference evidence="12 13" key="1">
    <citation type="submission" date="2019-11" db="EMBL/GenBank/DDBJ databases">
        <title>Whole genome sequence of Oryza granulata.</title>
        <authorList>
            <person name="Li W."/>
        </authorList>
    </citation>
    <scope>NUCLEOTIDE SEQUENCE [LARGE SCALE GENOMIC DNA]</scope>
    <source>
        <strain evidence="13">cv. Menghai</strain>
        <tissue evidence="12">Leaf</tissue>
    </source>
</reference>
<evidence type="ECO:0000259" key="9">
    <source>
        <dbReference type="Pfam" id="PF18052"/>
    </source>
</evidence>
<feature type="domain" description="Disease resistance R13L4/SHOC-2-like LRR" evidence="11">
    <location>
        <begin position="523"/>
        <end position="842"/>
    </location>
</feature>
<dbReference type="PRINTS" id="PR00364">
    <property type="entry name" value="DISEASERSIST"/>
</dbReference>
<evidence type="ECO:0000256" key="4">
    <source>
        <dbReference type="ARBA" id="ARBA00022741"/>
    </source>
</evidence>
<comment type="caution">
    <text evidence="12">The sequence shown here is derived from an EMBL/GenBank/DDBJ whole genome shotgun (WGS) entry which is preliminary data.</text>
</comment>
<keyword evidence="7" id="KW-0812">Transmembrane</keyword>
<evidence type="ECO:0000313" key="12">
    <source>
        <dbReference type="EMBL" id="KAF0914270.1"/>
    </source>
</evidence>
<dbReference type="EMBL" id="SPHZ02000006">
    <property type="protein sequence ID" value="KAF0914270.1"/>
    <property type="molecule type" value="Genomic_DNA"/>
</dbReference>
<dbReference type="GO" id="GO:0043531">
    <property type="term" value="F:ADP binding"/>
    <property type="evidence" value="ECO:0007669"/>
    <property type="project" value="InterPro"/>
</dbReference>
<keyword evidence="4" id="KW-0547">Nucleotide-binding</keyword>
<dbReference type="GO" id="GO:0002758">
    <property type="term" value="P:innate immune response-activating signaling pathway"/>
    <property type="evidence" value="ECO:0007669"/>
    <property type="project" value="UniProtKB-ARBA"/>
</dbReference>
<keyword evidence="7" id="KW-0472">Membrane</keyword>
<dbReference type="Pfam" id="PF23559">
    <property type="entry name" value="WHD_DRP"/>
    <property type="match status" value="1"/>
</dbReference>
<feature type="domain" description="Disease resistance N-terminal" evidence="9">
    <location>
        <begin position="12"/>
        <end position="93"/>
    </location>
</feature>
<dbReference type="GO" id="GO:0042742">
    <property type="term" value="P:defense response to bacterium"/>
    <property type="evidence" value="ECO:0007669"/>
    <property type="project" value="UniProtKB-ARBA"/>
</dbReference>
<dbReference type="Pfam" id="PF23598">
    <property type="entry name" value="LRR_14"/>
    <property type="match status" value="1"/>
</dbReference>
<keyword evidence="7" id="KW-1133">Transmembrane helix</keyword>
<keyword evidence="2" id="KW-0433">Leucine-rich repeat</keyword>
<name>A0A6G1DP40_9ORYZ</name>
<dbReference type="SUPFAM" id="SSF52058">
    <property type="entry name" value="L domain-like"/>
    <property type="match status" value="1"/>
</dbReference>
<evidence type="ECO:0000256" key="3">
    <source>
        <dbReference type="ARBA" id="ARBA00022737"/>
    </source>
</evidence>
<gene>
    <name evidence="12" type="ORF">E2562_027831</name>
</gene>
<keyword evidence="6" id="KW-0175">Coiled coil</keyword>
<evidence type="ECO:0000259" key="10">
    <source>
        <dbReference type="Pfam" id="PF23559"/>
    </source>
</evidence>
<dbReference type="SUPFAM" id="SSF52540">
    <property type="entry name" value="P-loop containing nucleoside triphosphate hydrolases"/>
    <property type="match status" value="1"/>
</dbReference>
<evidence type="ECO:0000256" key="6">
    <source>
        <dbReference type="ARBA" id="ARBA00023054"/>
    </source>
</evidence>
<dbReference type="Gene3D" id="1.10.10.10">
    <property type="entry name" value="Winged helix-like DNA-binding domain superfamily/Winged helix DNA-binding domain"/>
    <property type="match status" value="1"/>
</dbReference>
<dbReference type="Gene3D" id="1.10.8.430">
    <property type="entry name" value="Helical domain of apoptotic protease-activating factors"/>
    <property type="match status" value="1"/>
</dbReference>
<keyword evidence="3" id="KW-0677">Repeat</keyword>
<organism evidence="12 13">
    <name type="scientific">Oryza meyeriana var. granulata</name>
    <dbReference type="NCBI Taxonomy" id="110450"/>
    <lineage>
        <taxon>Eukaryota</taxon>
        <taxon>Viridiplantae</taxon>
        <taxon>Streptophyta</taxon>
        <taxon>Embryophyta</taxon>
        <taxon>Tracheophyta</taxon>
        <taxon>Spermatophyta</taxon>
        <taxon>Magnoliopsida</taxon>
        <taxon>Liliopsida</taxon>
        <taxon>Poales</taxon>
        <taxon>Poaceae</taxon>
        <taxon>BOP clade</taxon>
        <taxon>Oryzoideae</taxon>
        <taxon>Oryzeae</taxon>
        <taxon>Oryzinae</taxon>
        <taxon>Oryza</taxon>
        <taxon>Oryza meyeriana</taxon>
    </lineage>
</organism>
<dbReference type="GO" id="GO:0009626">
    <property type="term" value="P:plant-type hypersensitive response"/>
    <property type="evidence" value="ECO:0007669"/>
    <property type="project" value="UniProtKB-ARBA"/>
</dbReference>
<dbReference type="InterPro" id="IPR027417">
    <property type="entry name" value="P-loop_NTPase"/>
</dbReference>
<dbReference type="FunFam" id="1.10.10.10:FF:000322">
    <property type="entry name" value="Probable disease resistance protein At1g63360"/>
    <property type="match status" value="1"/>
</dbReference>
<dbReference type="PANTHER" id="PTHR23155">
    <property type="entry name" value="DISEASE RESISTANCE PROTEIN RP"/>
    <property type="match status" value="1"/>
</dbReference>
<evidence type="ECO:0000259" key="11">
    <source>
        <dbReference type="Pfam" id="PF23598"/>
    </source>
</evidence>
<dbReference type="InterPro" id="IPR001611">
    <property type="entry name" value="Leu-rich_rpt"/>
</dbReference>
<dbReference type="SMART" id="SM00369">
    <property type="entry name" value="LRR_TYP"/>
    <property type="match status" value="2"/>
</dbReference>
<dbReference type="Gene3D" id="1.20.5.4130">
    <property type="match status" value="1"/>
</dbReference>
<dbReference type="InterPro" id="IPR002182">
    <property type="entry name" value="NB-ARC"/>
</dbReference>
<evidence type="ECO:0008006" key="14">
    <source>
        <dbReference type="Google" id="ProtNLM"/>
    </source>
</evidence>
<dbReference type="Gene3D" id="3.40.50.300">
    <property type="entry name" value="P-loop containing nucleotide triphosphate hydrolases"/>
    <property type="match status" value="1"/>
</dbReference>
<dbReference type="OrthoDB" id="585754at2759"/>
<feature type="domain" description="NB-ARC" evidence="8">
    <location>
        <begin position="168"/>
        <end position="329"/>
    </location>
</feature>
<dbReference type="InterPro" id="IPR055414">
    <property type="entry name" value="LRR_R13L4/SHOC2-like"/>
</dbReference>
<evidence type="ECO:0000256" key="1">
    <source>
        <dbReference type="ARBA" id="ARBA00008894"/>
    </source>
</evidence>
<evidence type="ECO:0000313" key="13">
    <source>
        <dbReference type="Proteomes" id="UP000479710"/>
    </source>
</evidence>